<dbReference type="InterPro" id="IPR002756">
    <property type="entry name" value="MfnF"/>
</dbReference>
<sequence length="343" mass="37111">MYSIIAGFDIGGAHLKVARVENGRVTAAQTVAMPLWLGMHTLDEALEATRHLYADAPVCAFTMTGELSEAYATRAEGVQGLLDEIVRRFPASTNLVYTIGSGLVPVAEARRVPMEVASANWHATASLIARLQRDALFVDMGSTTTDIIQVRDGKVLNRGATDAGRLRSGELVYTGYVRSFPIAVASEAPVRGQFVPLMNEYFASMSDVFRLLGVLREEDDQHRTADNGEKTVPGSVARLSRLVGHDAGDLEDYEWKQIALWFAERQLRSIHDAAFLVSTGLPDDAPLVGAGIGRWQLQRLAQRLDRPFIDLADLIPADEQARLDASNAAPSAVVALLAAGTGL</sequence>
<keyword evidence="3" id="KW-1185">Reference proteome</keyword>
<feature type="domain" description="Hydantoinase A/oxoprolinase" evidence="1">
    <location>
        <begin position="61"/>
        <end position="226"/>
    </location>
</feature>
<gene>
    <name evidence="2" type="ORF">ACFSMZ_01825</name>
</gene>
<dbReference type="Gene3D" id="3.30.420.40">
    <property type="match status" value="1"/>
</dbReference>
<proteinExistence type="predicted"/>
<dbReference type="InterPro" id="IPR002821">
    <property type="entry name" value="Hydantoinase_A"/>
</dbReference>
<organism evidence="2 3">
    <name type="scientific">Chelativorans composti</name>
    <dbReference type="NCBI Taxonomy" id="768533"/>
    <lineage>
        <taxon>Bacteria</taxon>
        <taxon>Pseudomonadati</taxon>
        <taxon>Pseudomonadota</taxon>
        <taxon>Alphaproteobacteria</taxon>
        <taxon>Hyphomicrobiales</taxon>
        <taxon>Phyllobacteriaceae</taxon>
        <taxon>Chelativorans</taxon>
    </lineage>
</organism>
<evidence type="ECO:0000313" key="2">
    <source>
        <dbReference type="EMBL" id="MFD2258508.1"/>
    </source>
</evidence>
<dbReference type="InterPro" id="IPR043129">
    <property type="entry name" value="ATPase_NBD"/>
</dbReference>
<evidence type="ECO:0000259" key="1">
    <source>
        <dbReference type="Pfam" id="PF01968"/>
    </source>
</evidence>
<dbReference type="Pfam" id="PF01968">
    <property type="entry name" value="Hydantoinase_A"/>
    <property type="match status" value="1"/>
</dbReference>
<dbReference type="SUPFAM" id="SSF53067">
    <property type="entry name" value="Actin-like ATPase domain"/>
    <property type="match status" value="1"/>
</dbReference>
<protein>
    <submittedName>
        <fullName evidence="2">Hydantoinase/oxoprolinase family protein</fullName>
    </submittedName>
</protein>
<reference evidence="3" key="1">
    <citation type="journal article" date="2019" name="Int. J. Syst. Evol. Microbiol.">
        <title>The Global Catalogue of Microorganisms (GCM) 10K type strain sequencing project: providing services to taxonomists for standard genome sequencing and annotation.</title>
        <authorList>
            <consortium name="The Broad Institute Genomics Platform"/>
            <consortium name="The Broad Institute Genome Sequencing Center for Infectious Disease"/>
            <person name="Wu L."/>
            <person name="Ma J."/>
        </authorList>
    </citation>
    <scope>NUCLEOTIDE SEQUENCE [LARGE SCALE GENOMIC DNA]</scope>
    <source>
        <strain evidence="3">KCTC 23707</strain>
    </source>
</reference>
<dbReference type="RefSeq" id="WP_345098447.1">
    <property type="nucleotide sequence ID" value="NZ_BAABGS010000016.1"/>
</dbReference>
<dbReference type="EMBL" id="JBHUIR010000006">
    <property type="protein sequence ID" value="MFD2258508.1"/>
    <property type="molecule type" value="Genomic_DNA"/>
</dbReference>
<dbReference type="Gene3D" id="3.30.420.190">
    <property type="entry name" value="conserved archaeal protein q6m145"/>
    <property type="match status" value="1"/>
</dbReference>
<name>A0ABW5DBQ0_9HYPH</name>
<dbReference type="NCBIfam" id="TIGR03123">
    <property type="entry name" value="one_C_unchar_1"/>
    <property type="match status" value="1"/>
</dbReference>
<evidence type="ECO:0000313" key="3">
    <source>
        <dbReference type="Proteomes" id="UP001597373"/>
    </source>
</evidence>
<accession>A0ABW5DBQ0</accession>
<dbReference type="Proteomes" id="UP001597373">
    <property type="component" value="Unassembled WGS sequence"/>
</dbReference>
<comment type="caution">
    <text evidence="2">The sequence shown here is derived from an EMBL/GenBank/DDBJ whole genome shotgun (WGS) entry which is preliminary data.</text>
</comment>